<proteinExistence type="predicted"/>
<organism evidence="1 2">
    <name type="scientific">Panicum miliaceum</name>
    <name type="common">Proso millet</name>
    <name type="synonym">Broomcorn millet</name>
    <dbReference type="NCBI Taxonomy" id="4540"/>
    <lineage>
        <taxon>Eukaryota</taxon>
        <taxon>Viridiplantae</taxon>
        <taxon>Streptophyta</taxon>
        <taxon>Embryophyta</taxon>
        <taxon>Tracheophyta</taxon>
        <taxon>Spermatophyta</taxon>
        <taxon>Magnoliopsida</taxon>
        <taxon>Liliopsida</taxon>
        <taxon>Poales</taxon>
        <taxon>Poaceae</taxon>
        <taxon>PACMAD clade</taxon>
        <taxon>Panicoideae</taxon>
        <taxon>Panicodae</taxon>
        <taxon>Paniceae</taxon>
        <taxon>Panicinae</taxon>
        <taxon>Panicum</taxon>
        <taxon>Panicum sect. Panicum</taxon>
    </lineage>
</organism>
<dbReference type="Pfam" id="PF14852">
    <property type="entry name" value="Fis1_TPR_N"/>
    <property type="match status" value="1"/>
</dbReference>
<dbReference type="InterPro" id="IPR011990">
    <property type="entry name" value="TPR-like_helical_dom_sf"/>
</dbReference>
<dbReference type="EMBL" id="PQIB02000012">
    <property type="protein sequence ID" value="RLM77929.1"/>
    <property type="molecule type" value="Genomic_DNA"/>
</dbReference>
<dbReference type="Proteomes" id="UP000275267">
    <property type="component" value="Unassembled WGS sequence"/>
</dbReference>
<reference evidence="2" key="1">
    <citation type="journal article" date="2019" name="Nat. Commun.">
        <title>The genome of broomcorn millet.</title>
        <authorList>
            <person name="Zou C."/>
            <person name="Miki D."/>
            <person name="Li D."/>
            <person name="Tang Q."/>
            <person name="Xiao L."/>
            <person name="Rajput S."/>
            <person name="Deng P."/>
            <person name="Jia W."/>
            <person name="Huang R."/>
            <person name="Zhang M."/>
            <person name="Sun Y."/>
            <person name="Hu J."/>
            <person name="Fu X."/>
            <person name="Schnable P.S."/>
            <person name="Li F."/>
            <person name="Zhang H."/>
            <person name="Feng B."/>
            <person name="Zhu X."/>
            <person name="Liu R."/>
            <person name="Schnable J.C."/>
            <person name="Zhu J.-K."/>
            <person name="Zhang H."/>
        </authorList>
    </citation>
    <scope>NUCLEOTIDE SEQUENCE [LARGE SCALE GENOMIC DNA]</scope>
</reference>
<evidence type="ECO:0000313" key="1">
    <source>
        <dbReference type="EMBL" id="RLM77929.1"/>
    </source>
</evidence>
<dbReference type="AlphaFoldDB" id="A0A3L6QC67"/>
<dbReference type="Gene3D" id="1.25.40.10">
    <property type="entry name" value="Tetratricopeptide repeat domain"/>
    <property type="match status" value="1"/>
</dbReference>
<accession>A0A3L6QC67</accession>
<keyword evidence="2" id="KW-1185">Reference proteome</keyword>
<gene>
    <name evidence="1" type="ORF">C2845_PM12G25680</name>
</gene>
<sequence>MRLSWALVHSRNQDDVLRGIGMLQVLETLRRRAKRERAFNRKLTKLEPQKSKIQKERFKVKRLQQRLINSCFGTD</sequence>
<comment type="caution">
    <text evidence="1">The sequence shown here is derived from an EMBL/GenBank/DDBJ whole genome shotgun (WGS) entry which is preliminary data.</text>
</comment>
<dbReference type="InterPro" id="IPR028058">
    <property type="entry name" value="Fis1_TPR_N"/>
</dbReference>
<name>A0A3L6QC67_PANMI</name>
<evidence type="ECO:0000313" key="2">
    <source>
        <dbReference type="Proteomes" id="UP000275267"/>
    </source>
</evidence>
<dbReference type="OrthoDB" id="421154at2759"/>
<protein>
    <submittedName>
        <fullName evidence="1">Uncharacterized protein</fullName>
    </submittedName>
</protein>